<dbReference type="AlphaFoldDB" id="A0A380YXC9"/>
<dbReference type="KEGG" id="bfs:BF9343_1483"/>
<evidence type="ECO:0000313" key="1">
    <source>
        <dbReference type="EMBL" id="CAH07264.1"/>
    </source>
</evidence>
<gene>
    <name evidence="1" type="ORF">BF9343_1483</name>
</gene>
<dbReference type="HOGENOM" id="CLU_085278_0_0_10"/>
<dbReference type="Proteomes" id="UP000006731">
    <property type="component" value="Chromosome"/>
</dbReference>
<proteinExistence type="predicted"/>
<name>A0A380YXC9_BACFN</name>
<organism evidence="1 2">
    <name type="scientific">Bacteroides fragilis (strain ATCC 25285 / DSM 2151 / CCUG 4856 / JCM 11019 / LMG 10263 / NCTC 9343 / Onslow / VPI 2553 / EN-2)</name>
    <dbReference type="NCBI Taxonomy" id="272559"/>
    <lineage>
        <taxon>Bacteria</taxon>
        <taxon>Pseudomonadati</taxon>
        <taxon>Bacteroidota</taxon>
        <taxon>Bacteroidia</taxon>
        <taxon>Bacteroidales</taxon>
        <taxon>Bacteroidaceae</taxon>
        <taxon>Bacteroides</taxon>
    </lineage>
</organism>
<keyword evidence="2" id="KW-1185">Reference proteome</keyword>
<dbReference type="RefSeq" id="WP_010992567.1">
    <property type="nucleotide sequence ID" value="NC_003228.3"/>
</dbReference>
<evidence type="ECO:0000313" key="2">
    <source>
        <dbReference type="Proteomes" id="UP000006731"/>
    </source>
</evidence>
<accession>Q5LF34</accession>
<dbReference type="EMBL" id="CR626927">
    <property type="protein sequence ID" value="CAH07264.1"/>
    <property type="molecule type" value="Genomic_DNA"/>
</dbReference>
<protein>
    <submittedName>
        <fullName evidence="1">Uncharacterized protein</fullName>
    </submittedName>
</protein>
<reference evidence="1 2" key="1">
    <citation type="journal article" date="2005" name="Science">
        <title>Extensive DNA inversions in the B. fragilis genome control variable gene expression.</title>
        <authorList>
            <person name="Cerdeno-Tarraga A.M."/>
            <person name="Patrick S."/>
            <person name="Crosmann L."/>
            <person name="Blakely G."/>
            <person name="Abratt V."/>
            <person name="Lennard N."/>
            <person name="Duerden B."/>
            <person name="Poxton I."/>
            <person name="Harris B."/>
            <person name="Quail M.A."/>
            <person name="Barron A."/>
            <person name="Clarck L."/>
            <person name="Corton C."/>
            <person name="Doggett J."/>
            <person name="Holden M.T.G."/>
            <person name="Larke N."/>
            <person name="Line A."/>
            <person name="Lord A."/>
            <person name="Norbertczak H."/>
            <person name="Ormond D."/>
            <person name="Price C."/>
            <person name="Rabbinowitsch E."/>
            <person name="Woodward J."/>
            <person name="Barrel B.G."/>
            <person name="Parkhill J."/>
        </authorList>
    </citation>
    <scope>NUCLEOTIDE SEQUENCE [LARGE SCALE GENOMIC DNA]</scope>
    <source>
        <strain evidence="2">ATCC 25285 / DSM 2151 / CCUG 4856 / JCM 11019 / LMG 10263 / NCTC 9343 / Onslow / VPI 2553 / EN-2</strain>
    </source>
</reference>
<accession>A0A380YXC9</accession>
<dbReference type="GeneID" id="60367633"/>
<sequence length="317" mass="37038">MNKYSILLLKTIRKLYTKCRNNFGEHCLSYETNPDIVSERIFNLLSNDNPCMIARLGGTELNAMANYLGVSQYRNSYLSFIKHRTPAWWWESYVKNNMMIYSGFFPISEASLTKFAKMMIEDCALVDILGSWRAEELYFQKELRNTYKVGLSLLEPWWADKPWTRILTGKNVLVVHPFADSIWQQYHYKREKLFRNDSILPVFNLKVLKAVQSLGGNSNYNDWFEALEYMKKEIDKVDYDICLIGCGAYGFPLAAHVKRTGKKAIHLGGGLQLLFGIRGKRWDMRDEYKSLMNEYWIRPSEDETPVVAKKVEGACYW</sequence>